<dbReference type="OrthoDB" id="9812811at2"/>
<evidence type="ECO:0000259" key="7">
    <source>
        <dbReference type="PROSITE" id="PS51352"/>
    </source>
</evidence>
<dbReference type="InterPro" id="IPR000866">
    <property type="entry name" value="AhpC/TSA"/>
</dbReference>
<gene>
    <name evidence="8" type="ORF">LIP_1370</name>
</gene>
<dbReference type="GO" id="GO:0045454">
    <property type="term" value="P:cell redox homeostasis"/>
    <property type="evidence" value="ECO:0007669"/>
    <property type="project" value="TreeGrafter"/>
</dbReference>
<protein>
    <submittedName>
        <fullName evidence="8">Thioredoxin peroxidase</fullName>
    </submittedName>
</protein>
<dbReference type="InterPro" id="IPR050217">
    <property type="entry name" value="Peroxiredoxin"/>
</dbReference>
<dbReference type="Proteomes" id="UP000065807">
    <property type="component" value="Chromosome"/>
</dbReference>
<comment type="similarity">
    <text evidence="1">Belongs to the peroxiredoxin family. AhpC/Prx1 subfamily.</text>
</comment>
<dbReference type="Gene3D" id="3.40.30.10">
    <property type="entry name" value="Glutaredoxin"/>
    <property type="match status" value="1"/>
</dbReference>
<dbReference type="PATRIC" id="fig|1555112.3.peg.1410"/>
<evidence type="ECO:0000256" key="1">
    <source>
        <dbReference type="ARBA" id="ARBA00009796"/>
    </source>
</evidence>
<evidence type="ECO:0000256" key="3">
    <source>
        <dbReference type="ARBA" id="ARBA00022862"/>
    </source>
</evidence>
<dbReference type="CDD" id="cd03015">
    <property type="entry name" value="PRX_Typ2cys"/>
    <property type="match status" value="1"/>
</dbReference>
<evidence type="ECO:0000256" key="5">
    <source>
        <dbReference type="ARBA" id="ARBA00023284"/>
    </source>
</evidence>
<keyword evidence="9" id="KW-1185">Reference proteome</keyword>
<dbReference type="KEGG" id="lpil:LIP_1370"/>
<dbReference type="PIRSF" id="PIRSF000239">
    <property type="entry name" value="AHPC"/>
    <property type="match status" value="1"/>
</dbReference>
<sequence>MTVTLVGKPAPDFEMPSTKNLERLDEPVRLQDYRGQWLVFFFYPADFTFVCPTEIRALSERFDDFKELGADILGCSVDSVWVHRAWIKSPPDGDPEGLGPIHYPLASDPTRAVSRRYGVLVEETGTAMRGLFLIDPDGRVRYEVVHENAVGRSVDETLRVLQALQTGELCGANWRPGQRTLAAR</sequence>
<dbReference type="GO" id="GO:0033554">
    <property type="term" value="P:cellular response to stress"/>
    <property type="evidence" value="ECO:0007669"/>
    <property type="project" value="TreeGrafter"/>
</dbReference>
<dbReference type="PANTHER" id="PTHR10681">
    <property type="entry name" value="THIOREDOXIN PEROXIDASE"/>
    <property type="match status" value="1"/>
</dbReference>
<organism evidence="8 9">
    <name type="scientific">Limnochorda pilosa</name>
    <dbReference type="NCBI Taxonomy" id="1555112"/>
    <lineage>
        <taxon>Bacteria</taxon>
        <taxon>Bacillati</taxon>
        <taxon>Bacillota</taxon>
        <taxon>Limnochordia</taxon>
        <taxon>Limnochordales</taxon>
        <taxon>Limnochordaceae</taxon>
        <taxon>Limnochorda</taxon>
    </lineage>
</organism>
<name>A0A0K2SJC6_LIMPI</name>
<dbReference type="GO" id="GO:0042744">
    <property type="term" value="P:hydrogen peroxide catabolic process"/>
    <property type="evidence" value="ECO:0007669"/>
    <property type="project" value="TreeGrafter"/>
</dbReference>
<dbReference type="GO" id="GO:0005829">
    <property type="term" value="C:cytosol"/>
    <property type="evidence" value="ECO:0007669"/>
    <property type="project" value="TreeGrafter"/>
</dbReference>
<dbReference type="InterPro" id="IPR024706">
    <property type="entry name" value="Peroxiredoxin_AhpC-typ"/>
</dbReference>
<dbReference type="InterPro" id="IPR036249">
    <property type="entry name" value="Thioredoxin-like_sf"/>
</dbReference>
<dbReference type="SUPFAM" id="SSF52833">
    <property type="entry name" value="Thioredoxin-like"/>
    <property type="match status" value="1"/>
</dbReference>
<dbReference type="PROSITE" id="PS51352">
    <property type="entry name" value="THIOREDOXIN_2"/>
    <property type="match status" value="1"/>
</dbReference>
<keyword evidence="4" id="KW-0560">Oxidoreductase</keyword>
<reference evidence="9" key="1">
    <citation type="submission" date="2015-07" db="EMBL/GenBank/DDBJ databases">
        <title>Complete genome sequence and phylogenetic analysis of Limnochorda pilosa.</title>
        <authorList>
            <person name="Watanabe M."/>
            <person name="Kojima H."/>
            <person name="Fukui M."/>
        </authorList>
    </citation>
    <scope>NUCLEOTIDE SEQUENCE [LARGE SCALE GENOMIC DNA]</scope>
    <source>
        <strain evidence="9">HC45</strain>
    </source>
</reference>
<evidence type="ECO:0000313" key="8">
    <source>
        <dbReference type="EMBL" id="BAS27221.1"/>
    </source>
</evidence>
<evidence type="ECO:0000256" key="2">
    <source>
        <dbReference type="ARBA" id="ARBA00022559"/>
    </source>
</evidence>
<reference evidence="9" key="2">
    <citation type="journal article" date="2016" name="Int. J. Syst. Evol. Microbiol.">
        <title>Complete genome sequence and cell structure of Limnochorda pilosa, a Gram-negative spore-former within the phylum Firmicutes.</title>
        <authorList>
            <person name="Watanabe M."/>
            <person name="Kojima H."/>
            <person name="Fukui M."/>
        </authorList>
    </citation>
    <scope>NUCLEOTIDE SEQUENCE [LARGE SCALE GENOMIC DNA]</scope>
    <source>
        <strain evidence="9">HC45</strain>
    </source>
</reference>
<dbReference type="GO" id="GO:0008379">
    <property type="term" value="F:thioredoxin peroxidase activity"/>
    <property type="evidence" value="ECO:0007669"/>
    <property type="project" value="TreeGrafter"/>
</dbReference>
<dbReference type="PANTHER" id="PTHR10681:SF121">
    <property type="entry name" value="ALKYL HYDROPEROXIDE REDUCTASE C"/>
    <property type="match status" value="1"/>
</dbReference>
<dbReference type="AlphaFoldDB" id="A0A0K2SJC6"/>
<feature type="domain" description="Thioredoxin" evidence="7">
    <location>
        <begin position="4"/>
        <end position="166"/>
    </location>
</feature>
<dbReference type="EMBL" id="AP014924">
    <property type="protein sequence ID" value="BAS27221.1"/>
    <property type="molecule type" value="Genomic_DNA"/>
</dbReference>
<dbReference type="Pfam" id="PF00578">
    <property type="entry name" value="AhpC-TSA"/>
    <property type="match status" value="1"/>
</dbReference>
<keyword evidence="3" id="KW-0049">Antioxidant</keyword>
<feature type="active site" description="Cysteine sulfenic acid (-SOH) intermediate; for peroxidase activity" evidence="6">
    <location>
        <position position="51"/>
    </location>
</feature>
<keyword evidence="2 8" id="KW-0575">Peroxidase</keyword>
<evidence type="ECO:0000256" key="6">
    <source>
        <dbReference type="PIRSR" id="PIRSR000239-1"/>
    </source>
</evidence>
<dbReference type="STRING" id="1555112.LIP_1370"/>
<dbReference type="GO" id="GO:0006979">
    <property type="term" value="P:response to oxidative stress"/>
    <property type="evidence" value="ECO:0007669"/>
    <property type="project" value="TreeGrafter"/>
</dbReference>
<keyword evidence="5" id="KW-0676">Redox-active center</keyword>
<evidence type="ECO:0000256" key="4">
    <source>
        <dbReference type="ARBA" id="ARBA00023002"/>
    </source>
</evidence>
<evidence type="ECO:0000313" key="9">
    <source>
        <dbReference type="Proteomes" id="UP000065807"/>
    </source>
</evidence>
<accession>A0A0K2SJC6</accession>
<dbReference type="InterPro" id="IPR013766">
    <property type="entry name" value="Thioredoxin_domain"/>
</dbReference>
<proteinExistence type="inferred from homology"/>